<reference evidence="2 3" key="1">
    <citation type="journal article" date="2021" name="BMC Biol.">
        <title>Horizontally acquired antibacterial genes associated with adaptive radiation of ladybird beetles.</title>
        <authorList>
            <person name="Li H.S."/>
            <person name="Tang X.F."/>
            <person name="Huang Y.H."/>
            <person name="Xu Z.Y."/>
            <person name="Chen M.L."/>
            <person name="Du X.Y."/>
            <person name="Qiu B.Y."/>
            <person name="Chen P.T."/>
            <person name="Zhang W."/>
            <person name="Slipinski A."/>
            <person name="Escalona H.E."/>
            <person name="Waterhouse R.M."/>
            <person name="Zwick A."/>
            <person name="Pang H."/>
        </authorList>
    </citation>
    <scope>NUCLEOTIDE SEQUENCE [LARGE SCALE GENOMIC DNA]</scope>
    <source>
        <strain evidence="2">SYSU2018</strain>
    </source>
</reference>
<accession>A0ABD2MS85</accession>
<dbReference type="Proteomes" id="UP001516400">
    <property type="component" value="Unassembled WGS sequence"/>
</dbReference>
<evidence type="ECO:0000313" key="3">
    <source>
        <dbReference type="Proteomes" id="UP001516400"/>
    </source>
</evidence>
<keyword evidence="1" id="KW-0175">Coiled coil</keyword>
<evidence type="ECO:0000256" key="1">
    <source>
        <dbReference type="SAM" id="Coils"/>
    </source>
</evidence>
<dbReference type="EMBL" id="JABFTP020000021">
    <property type="protein sequence ID" value="KAL3269283.1"/>
    <property type="molecule type" value="Genomic_DNA"/>
</dbReference>
<feature type="coiled-coil region" evidence="1">
    <location>
        <begin position="112"/>
        <end position="139"/>
    </location>
</feature>
<feature type="non-terminal residue" evidence="2">
    <location>
        <position position="1"/>
    </location>
</feature>
<protein>
    <submittedName>
        <fullName evidence="2">Uncharacterized protein</fullName>
    </submittedName>
</protein>
<keyword evidence="3" id="KW-1185">Reference proteome</keyword>
<proteinExistence type="predicted"/>
<evidence type="ECO:0000313" key="2">
    <source>
        <dbReference type="EMBL" id="KAL3269283.1"/>
    </source>
</evidence>
<dbReference type="AlphaFoldDB" id="A0ABD2MS85"/>
<name>A0ABD2MS85_9CUCU</name>
<sequence length="144" mass="16739">NMIETVLALEAENKMKRCEVEKSAVLENYQNDPLGGKNIGLVEANMNESMCINLSSESNEWIDRDVIRPTLTENNQGKLDNIQQLTIRSHIVKDGEIQVSPAECYFLEYLQVRELQKRNQELEDDLIRKEVLRRSTERDLLEMD</sequence>
<gene>
    <name evidence="2" type="ORF">HHI36_008359</name>
</gene>
<organism evidence="2 3">
    <name type="scientific">Cryptolaemus montrouzieri</name>
    <dbReference type="NCBI Taxonomy" id="559131"/>
    <lineage>
        <taxon>Eukaryota</taxon>
        <taxon>Metazoa</taxon>
        <taxon>Ecdysozoa</taxon>
        <taxon>Arthropoda</taxon>
        <taxon>Hexapoda</taxon>
        <taxon>Insecta</taxon>
        <taxon>Pterygota</taxon>
        <taxon>Neoptera</taxon>
        <taxon>Endopterygota</taxon>
        <taxon>Coleoptera</taxon>
        <taxon>Polyphaga</taxon>
        <taxon>Cucujiformia</taxon>
        <taxon>Coccinelloidea</taxon>
        <taxon>Coccinellidae</taxon>
        <taxon>Scymninae</taxon>
        <taxon>Scymnini</taxon>
        <taxon>Cryptolaemus</taxon>
    </lineage>
</organism>
<comment type="caution">
    <text evidence="2">The sequence shown here is derived from an EMBL/GenBank/DDBJ whole genome shotgun (WGS) entry which is preliminary data.</text>
</comment>